<organism evidence="1 2">
    <name type="scientific">Polluticaenibacter yanchengensis</name>
    <dbReference type="NCBI Taxonomy" id="3014562"/>
    <lineage>
        <taxon>Bacteria</taxon>
        <taxon>Pseudomonadati</taxon>
        <taxon>Bacteroidota</taxon>
        <taxon>Chitinophagia</taxon>
        <taxon>Chitinophagales</taxon>
        <taxon>Chitinophagaceae</taxon>
        <taxon>Polluticaenibacter</taxon>
    </lineage>
</organism>
<dbReference type="Proteomes" id="UP001210231">
    <property type="component" value="Unassembled WGS sequence"/>
</dbReference>
<sequence>MNNELLKQYNLKFVKTKDIRGEIEFGVINTNGKGGVSEFLDDIIVSSEATELLSKVNLYLEGGEDPELNGFLDGRSCYGDIYNESVYIYSIAKSITGPIDIVPLKDFHDLVETWRAFLIQNGN</sequence>
<dbReference type="EMBL" id="JAQGEF010000060">
    <property type="protein sequence ID" value="MDA3616872.1"/>
    <property type="molecule type" value="Genomic_DNA"/>
</dbReference>
<dbReference type="RefSeq" id="WP_407033201.1">
    <property type="nucleotide sequence ID" value="NZ_JAQGEF010000060.1"/>
</dbReference>
<comment type="caution">
    <text evidence="1">The sequence shown here is derived from an EMBL/GenBank/DDBJ whole genome shotgun (WGS) entry which is preliminary data.</text>
</comment>
<evidence type="ECO:0000313" key="1">
    <source>
        <dbReference type="EMBL" id="MDA3616872.1"/>
    </source>
</evidence>
<name>A0ABT4UR80_9BACT</name>
<accession>A0ABT4UR80</accession>
<proteinExistence type="predicted"/>
<evidence type="ECO:0000313" key="2">
    <source>
        <dbReference type="Proteomes" id="UP001210231"/>
    </source>
</evidence>
<protein>
    <submittedName>
        <fullName evidence="1">Uncharacterized protein</fullName>
    </submittedName>
</protein>
<gene>
    <name evidence="1" type="ORF">O3P16_18855</name>
</gene>
<reference evidence="1 2" key="1">
    <citation type="submission" date="2022-12" db="EMBL/GenBank/DDBJ databases">
        <title>Chitinophagaceae gen. sp. nov., a new member of the family Chitinophagaceae, isolated from soil in a chemical factory.</title>
        <authorList>
            <person name="Ke Z."/>
        </authorList>
    </citation>
    <scope>NUCLEOTIDE SEQUENCE [LARGE SCALE GENOMIC DNA]</scope>
    <source>
        <strain evidence="1 2">LY-5</strain>
    </source>
</reference>
<keyword evidence="2" id="KW-1185">Reference proteome</keyword>